<gene>
    <name evidence="2" type="ORF">GCM10009825_24110</name>
</gene>
<evidence type="ECO:0000313" key="3">
    <source>
        <dbReference type="Proteomes" id="UP001500102"/>
    </source>
</evidence>
<reference evidence="2 3" key="1">
    <citation type="journal article" date="2019" name="Int. J. Syst. Evol. Microbiol.">
        <title>The Global Catalogue of Microorganisms (GCM) 10K type strain sequencing project: providing services to taxonomists for standard genome sequencing and annotation.</title>
        <authorList>
            <consortium name="The Broad Institute Genomics Platform"/>
            <consortium name="The Broad Institute Genome Sequencing Center for Infectious Disease"/>
            <person name="Wu L."/>
            <person name="Ma J."/>
        </authorList>
    </citation>
    <scope>NUCLEOTIDE SEQUENCE [LARGE SCALE GENOMIC DNA]</scope>
    <source>
        <strain evidence="2 3">JCM 15921</strain>
    </source>
</reference>
<evidence type="ECO:0000256" key="1">
    <source>
        <dbReference type="SAM" id="MobiDB-lite"/>
    </source>
</evidence>
<dbReference type="CDD" id="cd12913">
    <property type="entry name" value="PDC1_MCP_like"/>
    <property type="match status" value="1"/>
</dbReference>
<dbReference type="Proteomes" id="UP001500102">
    <property type="component" value="Unassembled WGS sequence"/>
</dbReference>
<dbReference type="EMBL" id="BAAAQB010000034">
    <property type="protein sequence ID" value="GAA2137966.1"/>
    <property type="molecule type" value="Genomic_DNA"/>
</dbReference>
<protein>
    <submittedName>
        <fullName evidence="2">Cache domain-containing protein</fullName>
    </submittedName>
</protein>
<dbReference type="RefSeq" id="WP_344365952.1">
    <property type="nucleotide sequence ID" value="NZ_BAAAQB010000034.1"/>
</dbReference>
<feature type="region of interest" description="Disordered" evidence="1">
    <location>
        <begin position="1"/>
        <end position="29"/>
    </location>
</feature>
<dbReference type="Gene3D" id="3.30.450.20">
    <property type="entry name" value="PAS domain"/>
    <property type="match status" value="1"/>
</dbReference>
<comment type="caution">
    <text evidence="2">The sequence shown here is derived from an EMBL/GenBank/DDBJ whole genome shotgun (WGS) entry which is preliminary data.</text>
</comment>
<evidence type="ECO:0000313" key="2">
    <source>
        <dbReference type="EMBL" id="GAA2137966.1"/>
    </source>
</evidence>
<accession>A0ABN2Z7L1</accession>
<proteinExistence type="predicted"/>
<dbReference type="Pfam" id="PF22673">
    <property type="entry name" value="MCP-like_PDC_1"/>
    <property type="match status" value="1"/>
</dbReference>
<keyword evidence="3" id="KW-1185">Reference proteome</keyword>
<name>A0ABN2Z7L1_9MICC</name>
<sequence length="254" mass="26273">MSDTTSTAGPSAAGPSAAPAGAGPAQASADRAVAELDSTIAGIEHRLAAWAADAGAALAAMSGKVTGTAVDKLIRPVVEDLVQLPDGYAAGAGFIANAGLLGPERSYIAWWQGPDLEPVDALANFSPNSISRYVKAEWFRIPVETGQAHVTGPYVDFLCSDEYVLTFTHPVFTHPDGPVAGIVGIDVTVQRLERGAMPALRRIGDRATLVHADGRAVASAASDIDAGDLTAPDEPCRHYPVGRTFTVWSDATGL</sequence>
<organism evidence="2 3">
    <name type="scientific">Arthrobacter humicola</name>
    <dbReference type="NCBI Taxonomy" id="409291"/>
    <lineage>
        <taxon>Bacteria</taxon>
        <taxon>Bacillati</taxon>
        <taxon>Actinomycetota</taxon>
        <taxon>Actinomycetes</taxon>
        <taxon>Micrococcales</taxon>
        <taxon>Micrococcaceae</taxon>
        <taxon>Arthrobacter</taxon>
    </lineage>
</organism>